<evidence type="ECO:0000256" key="1">
    <source>
        <dbReference type="SAM" id="Coils"/>
    </source>
</evidence>
<feature type="domain" description="DUF4935" evidence="2">
    <location>
        <begin position="23"/>
        <end position="201"/>
    </location>
</feature>
<gene>
    <name evidence="3" type="ORF">DVR12_02945</name>
</gene>
<evidence type="ECO:0000313" key="4">
    <source>
        <dbReference type="Proteomes" id="UP000260644"/>
    </source>
</evidence>
<dbReference type="AlphaFoldDB" id="A0A3E1YHC3"/>
<feature type="coiled-coil region" evidence="1">
    <location>
        <begin position="55"/>
        <end position="89"/>
    </location>
</feature>
<dbReference type="Pfam" id="PF16289">
    <property type="entry name" value="PIN_12"/>
    <property type="match status" value="1"/>
</dbReference>
<dbReference type="Proteomes" id="UP000260644">
    <property type="component" value="Unassembled WGS sequence"/>
</dbReference>
<accession>A0A3E1YHC3</accession>
<sequence>MIYLIPDTNQWIYLANSKDPSTENFQEGNHFLLLDKLSNIIQQGDIVILINDIIEAEWKRNRNTAEELIKTLKKAKESKLNEFKKMKTEYPKSSAEIDIILKSIEDKFDDDIEKNELHIARVEALLNSSEKYPISRDVKADVTDWAIGKKAPFIGNKKNSSADAAILFGALEYINSKATVTWSEAKEYPKAYFISANTTDFASPTNKNEIHPDLKPLLDKVGMKYSRSLPYALREVDQHLLDEAEMLRLEREMYEWEMKMEEEANRNTAACLICTPDEENEGLNNIHFGPGFEITYDVSNIDPNQLELPFTDLDSMVAHSVQIQAGFCEWCSAYHIKCSCGEIICTEELSHEETIDCENCGMLFQKVVIYEGNNQYNSSIVLPRKNV</sequence>
<reference evidence="3 4" key="1">
    <citation type="submission" date="2018-07" db="EMBL/GenBank/DDBJ databases">
        <title>Chitinophaga K2CV101002-2 sp. nov., isolated from a monsoon evergreen broad-leaved forest soil.</title>
        <authorList>
            <person name="Lv Y."/>
        </authorList>
    </citation>
    <scope>NUCLEOTIDE SEQUENCE [LARGE SCALE GENOMIC DNA]</scope>
    <source>
        <strain evidence="3 4">GDMCC 1.1288</strain>
    </source>
</reference>
<keyword evidence="1" id="KW-0175">Coiled coil</keyword>
<name>A0A3E1YHC3_9BACT</name>
<evidence type="ECO:0000259" key="2">
    <source>
        <dbReference type="Pfam" id="PF16289"/>
    </source>
</evidence>
<dbReference type="OrthoDB" id="7010539at2"/>
<evidence type="ECO:0000313" key="3">
    <source>
        <dbReference type="EMBL" id="RFS26758.1"/>
    </source>
</evidence>
<dbReference type="EMBL" id="QPMM01000001">
    <property type="protein sequence ID" value="RFS26758.1"/>
    <property type="molecule type" value="Genomic_DNA"/>
</dbReference>
<comment type="caution">
    <text evidence="3">The sequence shown here is derived from an EMBL/GenBank/DDBJ whole genome shotgun (WGS) entry which is preliminary data.</text>
</comment>
<dbReference type="RefSeq" id="WP_116973949.1">
    <property type="nucleotide sequence ID" value="NZ_QPMM01000001.1"/>
</dbReference>
<proteinExistence type="predicted"/>
<protein>
    <recommendedName>
        <fullName evidence="2">DUF4935 domain-containing protein</fullName>
    </recommendedName>
</protein>
<dbReference type="InterPro" id="IPR032557">
    <property type="entry name" value="DUF4935"/>
</dbReference>
<keyword evidence="4" id="KW-1185">Reference proteome</keyword>
<organism evidence="3 4">
    <name type="scientific">Chitinophaga silvatica</name>
    <dbReference type="NCBI Taxonomy" id="2282649"/>
    <lineage>
        <taxon>Bacteria</taxon>
        <taxon>Pseudomonadati</taxon>
        <taxon>Bacteroidota</taxon>
        <taxon>Chitinophagia</taxon>
        <taxon>Chitinophagales</taxon>
        <taxon>Chitinophagaceae</taxon>
        <taxon>Chitinophaga</taxon>
    </lineage>
</organism>